<gene>
    <name evidence="1" type="ORF">WJX84_010600</name>
</gene>
<proteinExistence type="predicted"/>
<dbReference type="EMBL" id="JALJOV010000138">
    <property type="protein sequence ID" value="KAK9866727.1"/>
    <property type="molecule type" value="Genomic_DNA"/>
</dbReference>
<accession>A0AAW1TA47</accession>
<evidence type="ECO:0000313" key="2">
    <source>
        <dbReference type="Proteomes" id="UP001485043"/>
    </source>
</evidence>
<dbReference type="AlphaFoldDB" id="A0AAW1TA47"/>
<keyword evidence="2" id="KW-1185">Reference proteome</keyword>
<reference evidence="1 2" key="1">
    <citation type="journal article" date="2024" name="Nat. Commun.">
        <title>Phylogenomics reveals the evolutionary origins of lichenization in chlorophyte algae.</title>
        <authorList>
            <person name="Puginier C."/>
            <person name="Libourel C."/>
            <person name="Otte J."/>
            <person name="Skaloud P."/>
            <person name="Haon M."/>
            <person name="Grisel S."/>
            <person name="Petersen M."/>
            <person name="Berrin J.G."/>
            <person name="Delaux P.M."/>
            <person name="Dal Grande F."/>
            <person name="Keller J."/>
        </authorList>
    </citation>
    <scope>NUCLEOTIDE SEQUENCE [LARGE SCALE GENOMIC DNA]</scope>
    <source>
        <strain evidence="1 2">SAG 2523</strain>
    </source>
</reference>
<organism evidence="1 2">
    <name type="scientific">Apatococcus fuscideae</name>
    <dbReference type="NCBI Taxonomy" id="2026836"/>
    <lineage>
        <taxon>Eukaryota</taxon>
        <taxon>Viridiplantae</taxon>
        <taxon>Chlorophyta</taxon>
        <taxon>core chlorophytes</taxon>
        <taxon>Trebouxiophyceae</taxon>
        <taxon>Chlorellales</taxon>
        <taxon>Chlorellaceae</taxon>
        <taxon>Apatococcus</taxon>
    </lineage>
</organism>
<dbReference type="Proteomes" id="UP001485043">
    <property type="component" value="Unassembled WGS sequence"/>
</dbReference>
<name>A0AAW1TA47_9CHLO</name>
<evidence type="ECO:0000313" key="1">
    <source>
        <dbReference type="EMBL" id="KAK9866727.1"/>
    </source>
</evidence>
<comment type="caution">
    <text evidence="1">The sequence shown here is derived from an EMBL/GenBank/DDBJ whole genome shotgun (WGS) entry which is preliminary data.</text>
</comment>
<sequence>MRASRAERVAGFASRKADWDLSAFGLLRRGQTVRSLLLFDMDARPKTAPGMRTHLKRPERTGNGLWYSGFEISSLHALAR</sequence>
<protein>
    <submittedName>
        <fullName evidence="1">Uncharacterized protein</fullName>
    </submittedName>
</protein>